<proteinExistence type="predicted"/>
<dbReference type="PROSITE" id="PS50853">
    <property type="entry name" value="FN3"/>
    <property type="match status" value="1"/>
</dbReference>
<evidence type="ECO:0000256" key="2">
    <source>
        <dbReference type="SAM" id="SignalP"/>
    </source>
</evidence>
<dbReference type="Proteomes" id="UP000249177">
    <property type="component" value="Unassembled WGS sequence"/>
</dbReference>
<feature type="domain" description="Fibronectin type-III" evidence="3">
    <location>
        <begin position="289"/>
        <end position="376"/>
    </location>
</feature>
<dbReference type="RefSeq" id="WP_111410309.1">
    <property type="nucleotide sequence ID" value="NZ_QKXH01000007.1"/>
</dbReference>
<dbReference type="CDD" id="cd00063">
    <property type="entry name" value="FN3"/>
    <property type="match status" value="1"/>
</dbReference>
<feature type="region of interest" description="Disordered" evidence="1">
    <location>
        <begin position="580"/>
        <end position="599"/>
    </location>
</feature>
<dbReference type="OrthoDB" id="1521695at2"/>
<reference evidence="4 5" key="1">
    <citation type="submission" date="2018-06" db="EMBL/GenBank/DDBJ databases">
        <title>Flavobacterium sp IMCC34762, genome.</title>
        <authorList>
            <person name="Joung Y."/>
            <person name="Cho J."/>
            <person name="Song J."/>
        </authorList>
    </citation>
    <scope>NUCLEOTIDE SEQUENCE [LARGE SCALE GENOMIC DNA]</scope>
    <source>
        <strain evidence="4 5">IMCC34762</strain>
    </source>
</reference>
<dbReference type="InterPro" id="IPR032722">
    <property type="entry name" value="Deaminase_XOO_2897"/>
</dbReference>
<dbReference type="InterPro" id="IPR013783">
    <property type="entry name" value="Ig-like_fold"/>
</dbReference>
<dbReference type="GO" id="GO:0050135">
    <property type="term" value="F:NADP+ nucleosidase activity"/>
    <property type="evidence" value="ECO:0007669"/>
    <property type="project" value="InterPro"/>
</dbReference>
<dbReference type="Pfam" id="PF14440">
    <property type="entry name" value="XOO_2897-deam"/>
    <property type="match status" value="1"/>
</dbReference>
<name>A0A2W7UCY3_9FLAO</name>
<dbReference type="EMBL" id="QKXH01000007">
    <property type="protein sequence ID" value="PZX93027.1"/>
    <property type="molecule type" value="Genomic_DNA"/>
</dbReference>
<dbReference type="SMART" id="SM00060">
    <property type="entry name" value="FN3"/>
    <property type="match status" value="2"/>
</dbReference>
<feature type="chain" id="PRO_5015862796" description="Fibronectin type-III domain-containing protein" evidence="2">
    <location>
        <begin position="25"/>
        <end position="1969"/>
    </location>
</feature>
<dbReference type="Pfam" id="PF14021">
    <property type="entry name" value="TNT"/>
    <property type="match status" value="1"/>
</dbReference>
<evidence type="ECO:0000313" key="5">
    <source>
        <dbReference type="Proteomes" id="UP000249177"/>
    </source>
</evidence>
<dbReference type="SUPFAM" id="SSF49265">
    <property type="entry name" value="Fibronectin type III"/>
    <property type="match status" value="1"/>
</dbReference>
<dbReference type="Gene3D" id="2.60.40.10">
    <property type="entry name" value="Immunoglobulins"/>
    <property type="match status" value="2"/>
</dbReference>
<dbReference type="InterPro" id="IPR025331">
    <property type="entry name" value="TNT"/>
</dbReference>
<dbReference type="InterPro" id="IPR003961">
    <property type="entry name" value="FN3_dom"/>
</dbReference>
<accession>A0A2W7UCY3</accession>
<protein>
    <recommendedName>
        <fullName evidence="3">Fibronectin type-III domain-containing protein</fullName>
    </recommendedName>
</protein>
<dbReference type="SUPFAM" id="SSF55486">
    <property type="entry name" value="Metalloproteases ('zincins'), catalytic domain"/>
    <property type="match status" value="1"/>
</dbReference>
<comment type="caution">
    <text evidence="4">The sequence shown here is derived from an EMBL/GenBank/DDBJ whole genome shotgun (WGS) entry which is preliminary data.</text>
</comment>
<keyword evidence="5" id="KW-1185">Reference proteome</keyword>
<gene>
    <name evidence="4" type="ORF">DOS84_11700</name>
</gene>
<evidence type="ECO:0000256" key="1">
    <source>
        <dbReference type="SAM" id="MobiDB-lite"/>
    </source>
</evidence>
<evidence type="ECO:0000313" key="4">
    <source>
        <dbReference type="EMBL" id="PZX93027.1"/>
    </source>
</evidence>
<dbReference type="Pfam" id="PF00041">
    <property type="entry name" value="fn3"/>
    <property type="match status" value="1"/>
</dbReference>
<organism evidence="4 5">
    <name type="scientific">Flavobacterium aquariorum</name>
    <dbReference type="NCBI Taxonomy" id="2217670"/>
    <lineage>
        <taxon>Bacteria</taxon>
        <taxon>Pseudomonadati</taxon>
        <taxon>Bacteroidota</taxon>
        <taxon>Flavobacteriia</taxon>
        <taxon>Flavobacteriales</taxon>
        <taxon>Flavobacteriaceae</taxon>
        <taxon>Flavobacterium</taxon>
    </lineage>
</organism>
<evidence type="ECO:0000259" key="3">
    <source>
        <dbReference type="PROSITE" id="PS50853"/>
    </source>
</evidence>
<keyword evidence="2" id="KW-0732">Signal</keyword>
<dbReference type="InterPro" id="IPR036116">
    <property type="entry name" value="FN3_sf"/>
</dbReference>
<feature type="signal peptide" evidence="2">
    <location>
        <begin position="1"/>
        <end position="24"/>
    </location>
</feature>
<sequence>MQKKIYICLLLVLASWLFPFSAYTQTYPVTISTQLTQPSPIYLSNYANTARINSPIKVQLILNDLTIMNRQVRLKCYFQGAVSFVTNDFVVGASPIYLEGGFPTLLTNVELGHYFEFQNLQGINPNQYAQPLPEGIYTISFEVYDFATNKKLSKKSSVTTVIFQNEPPFLNLPANKAGIVEQNIQNVIFSWTPRSINVSNVEYEFSLAEIWNTNTPIQNAFAYSPPLYTTTTRNTTIQYSIAEPQLIPGKTYAWRVKAKALVGAEEIGVFKNNGYSEIFSFKYLTLCNAPIAITTTNVSQDQAKITWSGAVDNYDYQINYREKNANSKWYPLVTPREYATISNLKPKTTYEYTVGAACDPGEYTQSNIQEFTTMAQDEIAFVGCGIKPDPAALSNKTPLPALFPNDVVTAGDFPIVVLKSTGSNGTFSGEGYVTLPFLEKFRELIDAATALAGKDEGGNDKSNIGKYTRIRITFNNIGVNTDFKLISGEIVASYDPNWGGMVDGDKLVNDIMGDTGTVIPIDIQFEIKSVVKNLDGSLTITGPNKIVVQLPKNENDVIITDRNGNQYAISPNAQAGEIKSTGKAAPGGVPTPQNTNGMGSGGNIKEISSADVSITFAAGTGFYSLDENPNQDPKLKANTKLNNTYDIIPKKDGTSYYVHYKVISDAPKAEDYVTAKATFSNGKTIADIIFKTENGTEIKPSWSGNVATLPLKRTLDFAKESILATVKPPVQKEAADPKNPVAAGKYDIAGTLNLWHMTGKKVNITLVGLNGGETPTQNQAKEYLNSIYSKAGIQFEVSTVKIDIADTWVTSIETGDSDLLNTYTDGQQTITNNFQTKLGTSYKTDTYYVLFTKVPSSKPGTLGFMPLKRQFGFVFSQPEDKKLHTLAHELGHGVFGLQHPFTEYNTAVPTDLLMDYGTGTVLSHNDWEIMHAPGLQLYQFTQGSSAGELAGGYGLTPNFEFVSAELSNVIVPKTNLVSEGMLSGFKDDGGNEWVWNKEQSKYTFLGANTGSSGQYDLTPKKKLNDDEIVWLIYKYSEDCSKIKFIKTKYEKIKKIVSLSDKVEAQKQLDAYLKIIDSISKQSDPNIYSGFLDCGTSSNNGLTNTNSDGKIVFIRDCNKTQDGTIAYNQKPIVSWNNGATWGEIIVENLNRAIKINAVNKGVTDLKTVKVDGLQYINPTPNYRGIPIFEPQYIEELNNKLAYLEASSGVQLYINFIDTNCSFTDKEGLEFAKAIFDNSQISKTNGIYSLTVKNRDAIGNQYGWKTYFVFGTNISESIKKTTVDYLSINTGQNYNDYGKSIISFYQKIPKKQLQYIYVIEKVTPEEIKNAPTKSFLEKNILKKIVTVEGKIGNAIQAIFLFKDTQTNTIVSLNEKEDINRLKEQYVADESLNLAKRYADQYADWRLTYFDFDKPEYEDGIVSIVPHISECKFTLNKTCIEQYIDDAFLVAGIASIPFGNVAVITVDGLAVVYYASIGQSDMALMYVAGYLIGPVLGETFNKIATVYKNSARFTKNFYLSTSLSLQIAKGLDEVAIKNLINLEIKNSTTAIEYLLPKATSEADVFIKATDNEMIIGYAKNVAGKTTPELTIINYETGINQFTGKIATATEEELELIYQRIARNKDVIVPANFFKNANALGETYDAYNKLSKSLRGEIFNHYKQQNWSKIEEIFKEYKLNDGWPPANGGYNTVEDISILKGQKFDRYQEKWFGATPEDKPIVGGSYVAPIKDTPYSYAQRALRVTENKNALYYEIEILKDLPITGTTADVIPWFGQVGNGKQTLLKFDTKYKNLQSLIDDGYIKINVKSSPNKLYTGYIGKVLEKEIVVLSGNIIKKVVLGGDDLSKFAVEFRKTLAIPNHKGNVAVFEYLDNSGNLVKKAFTTEVGVTTHSEQLAKTWIEANNIPKSNVKRIFSELEPCELEASKCKEMLNTEFSGAQKSYSYDYPGNNTTGSSTRQQSLEQRFNDLIELLK</sequence>